<evidence type="ECO:0000313" key="4">
    <source>
        <dbReference type="EnsemblPlants" id="KEH29426"/>
    </source>
</evidence>
<organism evidence="2 5">
    <name type="scientific">Medicago truncatula</name>
    <name type="common">Barrel medic</name>
    <name type="synonym">Medicago tribuloides</name>
    <dbReference type="NCBI Taxonomy" id="3880"/>
    <lineage>
        <taxon>Eukaryota</taxon>
        <taxon>Viridiplantae</taxon>
        <taxon>Streptophyta</taxon>
        <taxon>Embryophyta</taxon>
        <taxon>Tracheophyta</taxon>
        <taxon>Spermatophyta</taxon>
        <taxon>Magnoliopsida</taxon>
        <taxon>eudicotyledons</taxon>
        <taxon>Gunneridae</taxon>
        <taxon>Pentapetalae</taxon>
        <taxon>rosids</taxon>
        <taxon>fabids</taxon>
        <taxon>Fabales</taxon>
        <taxon>Fabaceae</taxon>
        <taxon>Papilionoideae</taxon>
        <taxon>50 kb inversion clade</taxon>
        <taxon>NPAAA clade</taxon>
        <taxon>Hologalegina</taxon>
        <taxon>IRL clade</taxon>
        <taxon>Trifolieae</taxon>
        <taxon>Medicago</taxon>
    </lineage>
</organism>
<evidence type="ECO:0000256" key="1">
    <source>
        <dbReference type="SAM" id="MobiDB-lite"/>
    </source>
</evidence>
<keyword evidence="5" id="KW-1185">Reference proteome</keyword>
<reference evidence="6" key="4">
    <citation type="journal article" date="2018" name="Nat. Plants">
        <title>Whole-genome landscape of Medicago truncatula symbiotic genes.</title>
        <authorList>
            <person name="Pecrix Y."/>
            <person name="Staton S.E."/>
            <person name="Sallet E."/>
            <person name="Lelandais-Briere C."/>
            <person name="Moreau S."/>
            <person name="Carrere S."/>
            <person name="Blein T."/>
            <person name="Jardinaud M.F."/>
            <person name="Latrasse D."/>
            <person name="Zouine M."/>
            <person name="Zahm M."/>
            <person name="Kreplak J."/>
            <person name="Mayjonade B."/>
            <person name="Satge C."/>
            <person name="Perez M."/>
            <person name="Cauet S."/>
            <person name="Marande W."/>
            <person name="Chantry-Darmon C."/>
            <person name="Lopez-Roques C."/>
            <person name="Bouchez O."/>
            <person name="Berard A."/>
            <person name="Debelle F."/>
            <person name="Munos S."/>
            <person name="Bendahmane A."/>
            <person name="Berges H."/>
            <person name="Niebel A."/>
            <person name="Buitink J."/>
            <person name="Frugier F."/>
            <person name="Benhamed M."/>
            <person name="Crespi M."/>
            <person name="Gouzy J."/>
            <person name="Gamas P."/>
        </authorList>
    </citation>
    <scope>NUCLEOTIDE SEQUENCE [LARGE SCALE GENOMIC DNA]</scope>
    <source>
        <strain evidence="6">cv. Jemalong A17</strain>
    </source>
</reference>
<dbReference type="EnsemblPlants" id="KEH29426">
    <property type="protein sequence ID" value="KEH29426"/>
    <property type="gene ID" value="MTR_4g036615"/>
</dbReference>
<accession>A0A072UJ39</accession>
<feature type="region of interest" description="Disordered" evidence="1">
    <location>
        <begin position="1"/>
        <end position="43"/>
    </location>
</feature>
<feature type="compositionally biased region" description="Polar residues" evidence="1">
    <location>
        <begin position="1"/>
        <end position="24"/>
    </location>
</feature>
<reference evidence="2 5" key="2">
    <citation type="journal article" date="2014" name="BMC Genomics">
        <title>An improved genome release (version Mt4.0) for the model legume Medicago truncatula.</title>
        <authorList>
            <person name="Tang H."/>
            <person name="Krishnakumar V."/>
            <person name="Bidwell S."/>
            <person name="Rosen B."/>
            <person name="Chan A."/>
            <person name="Zhou S."/>
            <person name="Gentzbittel L."/>
            <person name="Childs K.L."/>
            <person name="Yandell M."/>
            <person name="Gundlach H."/>
            <person name="Mayer K.F."/>
            <person name="Schwartz D.C."/>
            <person name="Town C.D."/>
        </authorList>
    </citation>
    <scope>GENOME REANNOTATION</scope>
    <source>
        <strain evidence="2">A17</strain>
        <strain evidence="4 5">cv. Jemalong A17</strain>
    </source>
</reference>
<dbReference type="HOGENOM" id="CLU_2174740_0_0_1"/>
<dbReference type="Gramene" id="rna22017">
    <property type="protein sequence ID" value="RHN59854.1"/>
    <property type="gene ID" value="gene22017"/>
</dbReference>
<protein>
    <submittedName>
        <fullName evidence="2 4">Uncharacterized protein</fullName>
    </submittedName>
</protein>
<reference evidence="3" key="5">
    <citation type="journal article" date="2018" name="Nat. Plants">
        <title>Whole-genome landscape of Medicago truncatula symbiotic genes.</title>
        <authorList>
            <person name="Pecrix Y."/>
            <person name="Gamas P."/>
            <person name="Carrere S."/>
        </authorList>
    </citation>
    <scope>NUCLEOTIDE SEQUENCE</scope>
    <source>
        <tissue evidence="3">Leaves</tissue>
    </source>
</reference>
<evidence type="ECO:0000313" key="6">
    <source>
        <dbReference type="Proteomes" id="UP000265566"/>
    </source>
</evidence>
<evidence type="ECO:0000313" key="3">
    <source>
        <dbReference type="EMBL" id="RHN59854.1"/>
    </source>
</evidence>
<dbReference type="Proteomes" id="UP000265566">
    <property type="component" value="Chromosome 4"/>
</dbReference>
<dbReference type="EMBL" id="PSQE01000004">
    <property type="protein sequence ID" value="RHN59854.1"/>
    <property type="molecule type" value="Genomic_DNA"/>
</dbReference>
<reference evidence="4" key="3">
    <citation type="submission" date="2015-04" db="UniProtKB">
        <authorList>
            <consortium name="EnsemblPlants"/>
        </authorList>
    </citation>
    <scope>IDENTIFICATION</scope>
    <source>
        <strain evidence="4">cv. Jemalong A17</strain>
    </source>
</reference>
<dbReference type="Proteomes" id="UP000002051">
    <property type="component" value="Chromosome 4"/>
</dbReference>
<dbReference type="AlphaFoldDB" id="A0A072UJ39"/>
<feature type="compositionally biased region" description="Basic residues" evidence="1">
    <location>
        <begin position="25"/>
        <end position="36"/>
    </location>
</feature>
<evidence type="ECO:0000313" key="2">
    <source>
        <dbReference type="EMBL" id="KEH29426.1"/>
    </source>
</evidence>
<sequence length="110" mass="12592">MKQSFSAFSANSNRENESVSYTKNPTRKRSNCRRKLNAAADTEDLSRDPGVMMVWDFYKDAQKREGIKKRKIKAKDGESSRGDLLAQADSQARFKCERCGKMFRPGNKAY</sequence>
<reference evidence="2 5" key="1">
    <citation type="journal article" date="2011" name="Nature">
        <title>The Medicago genome provides insight into the evolution of rhizobial symbioses.</title>
        <authorList>
            <person name="Young N.D."/>
            <person name="Debelle F."/>
            <person name="Oldroyd G.E."/>
            <person name="Geurts R."/>
            <person name="Cannon S.B."/>
            <person name="Udvardi M.K."/>
            <person name="Benedito V.A."/>
            <person name="Mayer K.F."/>
            <person name="Gouzy J."/>
            <person name="Schoof H."/>
            <person name="Van de Peer Y."/>
            <person name="Proost S."/>
            <person name="Cook D.R."/>
            <person name="Meyers B.C."/>
            <person name="Spannagl M."/>
            <person name="Cheung F."/>
            <person name="De Mita S."/>
            <person name="Krishnakumar V."/>
            <person name="Gundlach H."/>
            <person name="Zhou S."/>
            <person name="Mudge J."/>
            <person name="Bharti A.K."/>
            <person name="Murray J.D."/>
            <person name="Naoumkina M.A."/>
            <person name="Rosen B."/>
            <person name="Silverstein K.A."/>
            <person name="Tang H."/>
            <person name="Rombauts S."/>
            <person name="Zhao P.X."/>
            <person name="Zhou P."/>
            <person name="Barbe V."/>
            <person name="Bardou P."/>
            <person name="Bechner M."/>
            <person name="Bellec A."/>
            <person name="Berger A."/>
            <person name="Berges H."/>
            <person name="Bidwell S."/>
            <person name="Bisseling T."/>
            <person name="Choisne N."/>
            <person name="Couloux A."/>
            <person name="Denny R."/>
            <person name="Deshpande S."/>
            <person name="Dai X."/>
            <person name="Doyle J.J."/>
            <person name="Dudez A.M."/>
            <person name="Farmer A.D."/>
            <person name="Fouteau S."/>
            <person name="Franken C."/>
            <person name="Gibelin C."/>
            <person name="Gish J."/>
            <person name="Goldstein S."/>
            <person name="Gonzalez A.J."/>
            <person name="Green P.J."/>
            <person name="Hallab A."/>
            <person name="Hartog M."/>
            <person name="Hua A."/>
            <person name="Humphray S.J."/>
            <person name="Jeong D.H."/>
            <person name="Jing Y."/>
            <person name="Jocker A."/>
            <person name="Kenton S.M."/>
            <person name="Kim D.J."/>
            <person name="Klee K."/>
            <person name="Lai H."/>
            <person name="Lang C."/>
            <person name="Lin S."/>
            <person name="Macmil S.L."/>
            <person name="Magdelenat G."/>
            <person name="Matthews L."/>
            <person name="McCorrison J."/>
            <person name="Monaghan E.L."/>
            <person name="Mun J.H."/>
            <person name="Najar F.Z."/>
            <person name="Nicholson C."/>
            <person name="Noirot C."/>
            <person name="O'Bleness M."/>
            <person name="Paule C.R."/>
            <person name="Poulain J."/>
            <person name="Prion F."/>
            <person name="Qin B."/>
            <person name="Qu C."/>
            <person name="Retzel E.F."/>
            <person name="Riddle C."/>
            <person name="Sallet E."/>
            <person name="Samain S."/>
            <person name="Samson N."/>
            <person name="Sanders I."/>
            <person name="Saurat O."/>
            <person name="Scarpelli C."/>
            <person name="Schiex T."/>
            <person name="Segurens B."/>
            <person name="Severin A.J."/>
            <person name="Sherrier D.J."/>
            <person name="Shi R."/>
            <person name="Sims S."/>
            <person name="Singer S.R."/>
            <person name="Sinharoy S."/>
            <person name="Sterck L."/>
            <person name="Viollet A."/>
            <person name="Wang B.B."/>
            <person name="Wang K."/>
            <person name="Wang M."/>
            <person name="Wang X."/>
            <person name="Warfsmann J."/>
            <person name="Weissenbach J."/>
            <person name="White D.D."/>
            <person name="White J.D."/>
            <person name="Wiley G.B."/>
            <person name="Wincker P."/>
            <person name="Xing Y."/>
            <person name="Yang L."/>
            <person name="Yao Z."/>
            <person name="Ying F."/>
            <person name="Zhai J."/>
            <person name="Zhou L."/>
            <person name="Zuber A."/>
            <person name="Denarie J."/>
            <person name="Dixon R.A."/>
            <person name="May G.D."/>
            <person name="Schwartz D.C."/>
            <person name="Rogers J."/>
            <person name="Quetier F."/>
            <person name="Town C.D."/>
            <person name="Roe B.A."/>
        </authorList>
    </citation>
    <scope>NUCLEOTIDE SEQUENCE [LARGE SCALE GENOMIC DNA]</scope>
    <source>
        <strain evidence="2">A17</strain>
        <strain evidence="4 5">cv. Jemalong A17</strain>
    </source>
</reference>
<gene>
    <name evidence="2" type="ordered locus">MTR_4g036615</name>
    <name evidence="3" type="ORF">MtrunA17_Chr4g0018741</name>
</gene>
<evidence type="ECO:0000313" key="5">
    <source>
        <dbReference type="Proteomes" id="UP000002051"/>
    </source>
</evidence>
<name>A0A072UJ39_MEDTR</name>
<dbReference type="EMBL" id="CM001220">
    <property type="protein sequence ID" value="KEH29426.1"/>
    <property type="molecule type" value="Genomic_DNA"/>
</dbReference>
<proteinExistence type="predicted"/>